<dbReference type="EMBL" id="AMRJ01000018">
    <property type="protein sequence ID" value="EKF73840.1"/>
    <property type="molecule type" value="Genomic_DNA"/>
</dbReference>
<gene>
    <name evidence="1" type="ORF">A11A3_11543</name>
</gene>
<dbReference type="AlphaFoldDB" id="L0WDI4"/>
<dbReference type="Proteomes" id="UP000010164">
    <property type="component" value="Unassembled WGS sequence"/>
</dbReference>
<reference evidence="1 2" key="1">
    <citation type="journal article" date="2012" name="J. Bacteriol.">
        <title>Genome Sequence of the Alkane-Degrading Bacterium Alcanivorax hongdengensis Type Strain A-11-3.</title>
        <authorList>
            <person name="Lai Q."/>
            <person name="Shao Z."/>
        </authorList>
    </citation>
    <scope>NUCLEOTIDE SEQUENCE [LARGE SCALE GENOMIC DNA]</scope>
    <source>
        <strain evidence="1 2">A-11-3</strain>
    </source>
</reference>
<dbReference type="PROSITE" id="PS51257">
    <property type="entry name" value="PROKAR_LIPOPROTEIN"/>
    <property type="match status" value="1"/>
</dbReference>
<dbReference type="RefSeq" id="WP_008929483.1">
    <property type="nucleotide sequence ID" value="NZ_AMRJ01000018.1"/>
</dbReference>
<sequence length="243" mass="26454">MIIRVLMAATVAGLSTFTGCEEDDGGLFSDKATLYFHNQLTQYAGGSVDDVTVDLFVDDLNTPRINDQEYTTSGTVSSETVDLDDDSQSIAFDVTGPAGSTLINGPVNYRLTKGDGYTLVMMGDTSLDNRQLKLFRQVPMDTGNQARIRFINTLSQISDDELSVSSGGSELVNQLEYGDASSYVSLNNTGTLTFTITDQTQALDLDDVNCNISSGRSYDAIIAYRRFDSEDDNLELYCQPVAN</sequence>
<dbReference type="STRING" id="1177179.A11A3_11543"/>
<protein>
    <recommendedName>
        <fullName evidence="3">DUF4397 domain-containing protein</fullName>
    </recommendedName>
</protein>
<evidence type="ECO:0008006" key="3">
    <source>
        <dbReference type="Google" id="ProtNLM"/>
    </source>
</evidence>
<evidence type="ECO:0000313" key="2">
    <source>
        <dbReference type="Proteomes" id="UP000010164"/>
    </source>
</evidence>
<proteinExistence type="predicted"/>
<keyword evidence="2" id="KW-1185">Reference proteome</keyword>
<accession>L0WDI4</accession>
<evidence type="ECO:0000313" key="1">
    <source>
        <dbReference type="EMBL" id="EKF73840.1"/>
    </source>
</evidence>
<name>L0WDI4_9GAMM</name>
<dbReference type="PATRIC" id="fig|1177179.3.peg.2304"/>
<comment type="caution">
    <text evidence="1">The sequence shown here is derived from an EMBL/GenBank/DDBJ whole genome shotgun (WGS) entry which is preliminary data.</text>
</comment>
<dbReference type="OrthoDB" id="6076376at2"/>
<organism evidence="1 2">
    <name type="scientific">Alcanivorax hongdengensis A-11-3</name>
    <dbReference type="NCBI Taxonomy" id="1177179"/>
    <lineage>
        <taxon>Bacteria</taxon>
        <taxon>Pseudomonadati</taxon>
        <taxon>Pseudomonadota</taxon>
        <taxon>Gammaproteobacteria</taxon>
        <taxon>Oceanospirillales</taxon>
        <taxon>Alcanivoracaceae</taxon>
        <taxon>Alcanivorax</taxon>
    </lineage>
</organism>